<accession>A0A2H3CJ06</accession>
<organism evidence="1 2">
    <name type="scientific">Armillaria gallica</name>
    <name type="common">Bulbous honey fungus</name>
    <name type="synonym">Armillaria bulbosa</name>
    <dbReference type="NCBI Taxonomy" id="47427"/>
    <lineage>
        <taxon>Eukaryota</taxon>
        <taxon>Fungi</taxon>
        <taxon>Dikarya</taxon>
        <taxon>Basidiomycota</taxon>
        <taxon>Agaricomycotina</taxon>
        <taxon>Agaricomycetes</taxon>
        <taxon>Agaricomycetidae</taxon>
        <taxon>Agaricales</taxon>
        <taxon>Marasmiineae</taxon>
        <taxon>Physalacriaceae</taxon>
        <taxon>Armillaria</taxon>
    </lineage>
</organism>
<sequence length="151" mass="17011">MLPRCQWRFRLVSSTPLRTSGGLTFTSKAFRKSLQACSPMSDCRFSINATKYTKHTLLVYTSHIQDPQVSTKSRRISTRCHHASTTTVLSTFSSCSLAVFRSFLSSVVFTPPALSSHTKNAMGQIEAYLAKDLKREPYDVRSSDISLTRHR</sequence>
<keyword evidence="2" id="KW-1185">Reference proteome</keyword>
<protein>
    <submittedName>
        <fullName evidence="1">Uncharacterized protein</fullName>
    </submittedName>
</protein>
<name>A0A2H3CJ06_ARMGA</name>
<evidence type="ECO:0000313" key="1">
    <source>
        <dbReference type="EMBL" id="PBK83025.1"/>
    </source>
</evidence>
<dbReference type="AlphaFoldDB" id="A0A2H3CJ06"/>
<gene>
    <name evidence="1" type="ORF">ARMGADRAFT_683257</name>
</gene>
<proteinExistence type="predicted"/>
<evidence type="ECO:0000313" key="2">
    <source>
        <dbReference type="Proteomes" id="UP000217790"/>
    </source>
</evidence>
<dbReference type="EMBL" id="KZ293710">
    <property type="protein sequence ID" value="PBK83025.1"/>
    <property type="molecule type" value="Genomic_DNA"/>
</dbReference>
<reference evidence="2" key="1">
    <citation type="journal article" date="2017" name="Nat. Ecol. Evol.">
        <title>Genome expansion and lineage-specific genetic innovations in the forest pathogenic fungi Armillaria.</title>
        <authorList>
            <person name="Sipos G."/>
            <person name="Prasanna A.N."/>
            <person name="Walter M.C."/>
            <person name="O'Connor E."/>
            <person name="Balint B."/>
            <person name="Krizsan K."/>
            <person name="Kiss B."/>
            <person name="Hess J."/>
            <person name="Varga T."/>
            <person name="Slot J."/>
            <person name="Riley R."/>
            <person name="Boka B."/>
            <person name="Rigling D."/>
            <person name="Barry K."/>
            <person name="Lee J."/>
            <person name="Mihaltcheva S."/>
            <person name="LaButti K."/>
            <person name="Lipzen A."/>
            <person name="Waldron R."/>
            <person name="Moloney N.M."/>
            <person name="Sperisen C."/>
            <person name="Kredics L."/>
            <person name="Vagvoelgyi C."/>
            <person name="Patrignani A."/>
            <person name="Fitzpatrick D."/>
            <person name="Nagy I."/>
            <person name="Doyle S."/>
            <person name="Anderson J.B."/>
            <person name="Grigoriev I.V."/>
            <person name="Gueldener U."/>
            <person name="Muensterkoetter M."/>
            <person name="Nagy L.G."/>
        </authorList>
    </citation>
    <scope>NUCLEOTIDE SEQUENCE [LARGE SCALE GENOMIC DNA]</scope>
    <source>
        <strain evidence="2">Ar21-2</strain>
    </source>
</reference>
<dbReference type="Proteomes" id="UP000217790">
    <property type="component" value="Unassembled WGS sequence"/>
</dbReference>
<dbReference type="InParanoid" id="A0A2H3CJ06"/>